<dbReference type="Proteomes" id="UP000232491">
    <property type="component" value="Chromosome"/>
</dbReference>
<dbReference type="Proteomes" id="UP000494173">
    <property type="component" value="Unassembled WGS sequence"/>
</dbReference>
<evidence type="ECO:0000313" key="7">
    <source>
        <dbReference type="Proteomes" id="UP000232491"/>
    </source>
</evidence>
<dbReference type="EMBL" id="CABWKB010000001">
    <property type="protein sequence ID" value="VWQ14262.1"/>
    <property type="molecule type" value="Genomic_DNA"/>
</dbReference>
<name>A0A0L0LPY0_BIFBR</name>
<dbReference type="OrthoDB" id="3234267at2"/>
<evidence type="ECO:0000256" key="1">
    <source>
        <dbReference type="SAM" id="MobiDB-lite"/>
    </source>
</evidence>
<dbReference type="EMBL" id="CP118083">
    <property type="protein sequence ID" value="WEB54327.1"/>
    <property type="molecule type" value="Genomic_DNA"/>
</dbReference>
<feature type="compositionally biased region" description="Polar residues" evidence="1">
    <location>
        <begin position="160"/>
        <end position="184"/>
    </location>
</feature>
<reference evidence="5 9" key="2">
    <citation type="submission" date="2019-10" db="EMBL/GenBank/DDBJ databases">
        <authorList>
            <consortium name="Melissa Lawson"/>
            <person name="O'neill I."/>
        </authorList>
    </citation>
    <scope>NUCLEOTIDE SEQUENCE [LARGE SCALE GENOMIC DNA]</scope>
    <source>
        <strain evidence="5">LH_24</strain>
    </source>
</reference>
<evidence type="ECO:0000313" key="8">
    <source>
        <dbReference type="Proteomes" id="UP000232496"/>
    </source>
</evidence>
<evidence type="ECO:0000313" key="9">
    <source>
        <dbReference type="Proteomes" id="UP000494173"/>
    </source>
</evidence>
<protein>
    <submittedName>
        <fullName evidence="2">Conserved hypothetical secreted protein</fullName>
    </submittedName>
    <submittedName>
        <fullName evidence="4">DUF6466 family protein</fullName>
    </submittedName>
</protein>
<gene>
    <name evidence="2" type="ORF">BB215W447A_1700</name>
    <name evidence="5" type="ORF">BIFLH24_00487</name>
    <name evidence="3" type="ORF">DRBB29_1570</name>
    <name evidence="4" type="ORF">LIP63_07395</name>
    <name evidence="6" type="ORF">PUW55_09005</name>
</gene>
<feature type="compositionally biased region" description="Polar residues" evidence="1">
    <location>
        <begin position="118"/>
        <end position="147"/>
    </location>
</feature>
<dbReference type="Proteomes" id="UP000232496">
    <property type="component" value="Chromosome"/>
</dbReference>
<accession>A0A0L0LPY0</accession>
<feature type="region of interest" description="Disordered" evidence="1">
    <location>
        <begin position="118"/>
        <end position="190"/>
    </location>
</feature>
<dbReference type="Proteomes" id="UP001219009">
    <property type="component" value="Chromosome"/>
</dbReference>
<organism evidence="2 7">
    <name type="scientific">Bifidobacterium breve</name>
    <dbReference type="NCBI Taxonomy" id="1685"/>
    <lineage>
        <taxon>Bacteria</taxon>
        <taxon>Bacillati</taxon>
        <taxon>Actinomycetota</taxon>
        <taxon>Actinomycetes</taxon>
        <taxon>Bifidobacteriales</taxon>
        <taxon>Bifidobacteriaceae</taxon>
        <taxon>Bifidobacterium</taxon>
    </lineage>
</organism>
<dbReference type="EMBL" id="CP023198">
    <property type="protein sequence ID" value="AUE19107.1"/>
    <property type="molecule type" value="Genomic_DNA"/>
</dbReference>
<evidence type="ECO:0000313" key="5">
    <source>
        <dbReference type="EMBL" id="VWQ14262.1"/>
    </source>
</evidence>
<feature type="compositionally biased region" description="Basic and acidic residues" evidence="1">
    <location>
        <begin position="148"/>
        <end position="158"/>
    </location>
</feature>
<dbReference type="EMBL" id="JAJBPF010000017">
    <property type="protein sequence ID" value="MCB5645192.1"/>
    <property type="molecule type" value="Genomic_DNA"/>
</dbReference>
<proteinExistence type="predicted"/>
<dbReference type="AlphaFoldDB" id="A0A0L0LPY0"/>
<reference evidence="2 7" key="1">
    <citation type="submission" date="2017-05" db="EMBL/GenBank/DDBJ databases">
        <title>Comparative genomics and methylome analysis of the gut commensal Bifidobacterium breve.</title>
        <authorList>
            <person name="Bottacini F."/>
            <person name="Morrissey R."/>
            <person name="Roberts R.J."/>
            <person name="James K."/>
            <person name="van Breen J."/>
            <person name="Egan M."/>
            <person name="Lambert J."/>
            <person name="van Limpt K."/>
            <person name="Stanton C."/>
            <person name="Knol J."/>
            <person name="O' Connell Motherway M."/>
            <person name="van Sinderen D."/>
        </authorList>
    </citation>
    <scope>NUCLEOTIDE SEQUENCE [LARGE SCALE GENOMIC DNA]</scope>
    <source>
        <strain evidence="2 7">215W447a</strain>
        <strain evidence="3 8">DRBB29</strain>
    </source>
</reference>
<reference evidence="4" key="3">
    <citation type="submission" date="2021-10" db="EMBL/GenBank/DDBJ databases">
        <title>Collection of gut derived symbiotic bacterial strains cultured from healthy donors.</title>
        <authorList>
            <person name="Lin H."/>
            <person name="Littmann E."/>
            <person name="Claire K."/>
            <person name="Pamer E."/>
        </authorList>
    </citation>
    <scope>NUCLEOTIDE SEQUENCE</scope>
    <source>
        <strain evidence="4">MSK.23.105</strain>
    </source>
</reference>
<dbReference type="InterPro" id="IPR046314">
    <property type="entry name" value="DUF6466"/>
</dbReference>
<dbReference type="EMBL" id="CP021558">
    <property type="protein sequence ID" value="AUE03704.1"/>
    <property type="molecule type" value="Genomic_DNA"/>
</dbReference>
<dbReference type="Proteomes" id="UP001198148">
    <property type="component" value="Unassembled WGS sequence"/>
</dbReference>
<reference evidence="6" key="4">
    <citation type="submission" date="2023-02" db="EMBL/GenBank/DDBJ databases">
        <authorList>
            <person name="Whidbey C."/>
        </authorList>
    </citation>
    <scope>NUCLEOTIDE SEQUENCE</scope>
    <source>
        <strain evidence="6">VSI11</strain>
    </source>
</reference>
<evidence type="ECO:0000313" key="6">
    <source>
        <dbReference type="EMBL" id="WEB54327.1"/>
    </source>
</evidence>
<evidence type="ECO:0000313" key="2">
    <source>
        <dbReference type="EMBL" id="AUE03704.1"/>
    </source>
</evidence>
<sequence>MSTGKTSRNARLPFGARIALAIAAAVLVLIAGVAGANLSATVTFNRATASLKANIKAAQDESTDMDTLNAQQQQTDAQFAEANSMRAVLLPQIKDAIDANAAASAQLTKITLQQVEAQRNGTDAQNSTDAQSSSTSNGNATKSGNLTDEQKKQVEELMKANQQSTDTQANTDTSNQKAEQNAGSGASKPW</sequence>
<dbReference type="Pfam" id="PF20070">
    <property type="entry name" value="DUF6466"/>
    <property type="match status" value="1"/>
</dbReference>
<evidence type="ECO:0000313" key="3">
    <source>
        <dbReference type="EMBL" id="AUE19107.1"/>
    </source>
</evidence>
<evidence type="ECO:0000313" key="4">
    <source>
        <dbReference type="EMBL" id="MCB5645192.1"/>
    </source>
</evidence>
<dbReference type="RefSeq" id="WP_016462454.1">
    <property type="nucleotide sequence ID" value="NZ_BCXM01000027.1"/>
</dbReference>